<dbReference type="PROSITE" id="PS50893">
    <property type="entry name" value="ABC_TRANSPORTER_2"/>
    <property type="match status" value="1"/>
</dbReference>
<dbReference type="STRING" id="1520.LF65_00871"/>
<organism evidence="4 5">
    <name type="scientific">Clostridium beijerinckii</name>
    <name type="common">Clostridium MP</name>
    <dbReference type="NCBI Taxonomy" id="1520"/>
    <lineage>
        <taxon>Bacteria</taxon>
        <taxon>Bacillati</taxon>
        <taxon>Bacillota</taxon>
        <taxon>Clostridia</taxon>
        <taxon>Eubacteriales</taxon>
        <taxon>Clostridiaceae</taxon>
        <taxon>Clostridium</taxon>
    </lineage>
</organism>
<dbReference type="InterPro" id="IPR051782">
    <property type="entry name" value="ABC_Transporter_VariousFunc"/>
</dbReference>
<dbReference type="Pfam" id="PF00005">
    <property type="entry name" value="ABC_tran"/>
    <property type="match status" value="1"/>
</dbReference>
<sequence>MDNADNKILYNSSESDTMSTFTNNNMDNVPILECKNLFKTYSNTEALKGINLKINRGRIVGLLGPNGSGKSTLIKLANGLLTPSNGEILISGNKPGIETKKIVSYLPERTYLNDWMKVSDIISFFQDFYDNFNPEKAYNMLSKLNINPNDKLKTMSKGTKEKVQLILVMSREADLYLLDEPIAGVDPAARDYILNTIITNYNENATIIISTHLISDIERILDDVVFISYGNIFLTKSVDEIRENEGKSVDALFREVFRC</sequence>
<evidence type="ECO:0000256" key="2">
    <source>
        <dbReference type="ARBA" id="ARBA00022741"/>
    </source>
</evidence>
<dbReference type="InterPro" id="IPR027417">
    <property type="entry name" value="P-loop_NTPase"/>
</dbReference>
<keyword evidence="2" id="KW-0547">Nucleotide-binding</keyword>
<dbReference type="GO" id="GO:0016887">
    <property type="term" value="F:ATP hydrolysis activity"/>
    <property type="evidence" value="ECO:0007669"/>
    <property type="project" value="InterPro"/>
</dbReference>
<evidence type="ECO:0000313" key="5">
    <source>
        <dbReference type="Proteomes" id="UP000031866"/>
    </source>
</evidence>
<dbReference type="KEGG" id="cbei:LF65_00871"/>
<gene>
    <name evidence="4" type="ORF">LF65_00871</name>
</gene>
<dbReference type="PANTHER" id="PTHR42939:SF1">
    <property type="entry name" value="ABC TRANSPORTER ATP-BINDING PROTEIN ALBC-RELATED"/>
    <property type="match status" value="1"/>
</dbReference>
<proteinExistence type="predicted"/>
<evidence type="ECO:0000256" key="1">
    <source>
        <dbReference type="ARBA" id="ARBA00022448"/>
    </source>
</evidence>
<reference evidence="5" key="1">
    <citation type="submission" date="2014-12" db="EMBL/GenBank/DDBJ databases">
        <title>Genome sequence of Clostridium beijerinckii strain 59B.</title>
        <authorList>
            <person name="Little G.T."/>
            <person name="Minton N.P."/>
        </authorList>
    </citation>
    <scope>NUCLEOTIDE SEQUENCE [LARGE SCALE GENOMIC DNA]</scope>
    <source>
        <strain evidence="5">59B</strain>
    </source>
</reference>
<protein>
    <submittedName>
        <fullName evidence="4">ABC transporter</fullName>
    </submittedName>
</protein>
<dbReference type="Gene3D" id="3.40.50.300">
    <property type="entry name" value="P-loop containing nucleotide triphosphate hydrolases"/>
    <property type="match status" value="1"/>
</dbReference>
<evidence type="ECO:0000256" key="3">
    <source>
        <dbReference type="ARBA" id="ARBA00022840"/>
    </source>
</evidence>
<dbReference type="OrthoDB" id="9804819at2"/>
<dbReference type="InterPro" id="IPR003439">
    <property type="entry name" value="ABC_transporter-like_ATP-bd"/>
</dbReference>
<dbReference type="SMART" id="SM00382">
    <property type="entry name" value="AAA"/>
    <property type="match status" value="1"/>
</dbReference>
<dbReference type="Proteomes" id="UP000031866">
    <property type="component" value="Chromosome"/>
</dbReference>
<dbReference type="InterPro" id="IPR003593">
    <property type="entry name" value="AAA+_ATPase"/>
</dbReference>
<evidence type="ECO:0000313" key="4">
    <source>
        <dbReference type="EMBL" id="AJG97495.1"/>
    </source>
</evidence>
<keyword evidence="1" id="KW-0813">Transport</keyword>
<dbReference type="GO" id="GO:0005524">
    <property type="term" value="F:ATP binding"/>
    <property type="evidence" value="ECO:0007669"/>
    <property type="project" value="UniProtKB-KW"/>
</dbReference>
<name>A0A0B5Q971_CLOBE</name>
<keyword evidence="3" id="KW-0067">ATP-binding</keyword>
<accession>A0A0B5Q971</accession>
<dbReference type="SUPFAM" id="SSF52540">
    <property type="entry name" value="P-loop containing nucleoside triphosphate hydrolases"/>
    <property type="match status" value="1"/>
</dbReference>
<dbReference type="AlphaFoldDB" id="A0A0B5Q971"/>
<dbReference type="CDD" id="cd03230">
    <property type="entry name" value="ABC_DR_subfamily_A"/>
    <property type="match status" value="1"/>
</dbReference>
<dbReference type="EMBL" id="CP010086">
    <property type="protein sequence ID" value="AJG97495.1"/>
    <property type="molecule type" value="Genomic_DNA"/>
</dbReference>
<dbReference type="PANTHER" id="PTHR42939">
    <property type="entry name" value="ABC TRANSPORTER ATP-BINDING PROTEIN ALBC-RELATED"/>
    <property type="match status" value="1"/>
</dbReference>